<dbReference type="InterPro" id="IPR044066">
    <property type="entry name" value="TRIAD_supradom"/>
</dbReference>
<proteinExistence type="inferred from homology"/>
<evidence type="ECO:0000313" key="17">
    <source>
        <dbReference type="EMBL" id="MBA0667894.1"/>
    </source>
</evidence>
<name>A0A7J8VZN4_9ROSI</name>
<dbReference type="GO" id="GO:0061630">
    <property type="term" value="F:ubiquitin protein ligase activity"/>
    <property type="evidence" value="ECO:0007669"/>
    <property type="project" value="UniProtKB-EC"/>
</dbReference>
<comment type="catalytic activity">
    <reaction evidence="1">
        <text>[E2 ubiquitin-conjugating enzyme]-S-ubiquitinyl-L-cysteine + [acceptor protein]-L-lysine = [E2 ubiquitin-conjugating enzyme]-L-cysteine + [acceptor protein]-N(6)-ubiquitinyl-L-lysine.</text>
        <dbReference type="EC" id="2.3.2.31"/>
    </reaction>
</comment>
<dbReference type="SUPFAM" id="SSF57850">
    <property type="entry name" value="RING/U-box"/>
    <property type="match status" value="1"/>
</dbReference>
<dbReference type="EMBL" id="JABFAB010000013">
    <property type="protein sequence ID" value="MBA0667894.1"/>
    <property type="molecule type" value="Genomic_DNA"/>
</dbReference>
<keyword evidence="9" id="KW-0677">Repeat</keyword>
<dbReference type="Gene3D" id="3.30.40.10">
    <property type="entry name" value="Zinc/RING finger domain, C3HC4 (zinc finger)"/>
    <property type="match status" value="1"/>
</dbReference>
<keyword evidence="7" id="KW-0808">Transferase</keyword>
<evidence type="ECO:0000256" key="6">
    <source>
        <dbReference type="ARBA" id="ARBA00012251"/>
    </source>
</evidence>
<gene>
    <name evidence="17" type="ORF">Goklo_000903</name>
</gene>
<comment type="cofactor">
    <cofactor evidence="2">
        <name>Zn(2+)</name>
        <dbReference type="ChEBI" id="CHEBI:29105"/>
    </cofactor>
</comment>
<evidence type="ECO:0000256" key="10">
    <source>
        <dbReference type="ARBA" id="ARBA00022771"/>
    </source>
</evidence>
<sequence>MESEDDFDMHDANESGEDDFYSGRDDDAGAIPTYDDSDADDADYEFIDNDSDDSVDYVSHSHQQNYTILSEVDIRQRQEDDITRISTVLSISKVEAGILLRYYSWNVSKVHDEWFADEEKVRRSVGLLEKPVVPFPDGEMICGICFETYLYDLLHAAACGHPFCNSCWSGYISTAISDGPGCLMLRCPDPSCVAAVGQDMINALASDEDREKYSRYFIRSYVEDNRKVILKIY</sequence>
<dbReference type="EC" id="2.3.2.31" evidence="6"/>
<evidence type="ECO:0000256" key="3">
    <source>
        <dbReference type="ARBA" id="ARBA00003976"/>
    </source>
</evidence>
<dbReference type="PROSITE" id="PS50089">
    <property type="entry name" value="ZF_RING_2"/>
    <property type="match status" value="1"/>
</dbReference>
<comment type="function">
    <text evidence="3">Might act as an E3 ubiquitin-protein ligase, or as part of E3 complex, which accepts ubiquitin from specific E2 ubiquitin-conjugating enzymes and then transfers it to substrates.</text>
</comment>
<keyword evidence="18" id="KW-1185">Reference proteome</keyword>
<evidence type="ECO:0000256" key="1">
    <source>
        <dbReference type="ARBA" id="ARBA00001798"/>
    </source>
</evidence>
<organism evidence="17 18">
    <name type="scientific">Gossypium klotzschianum</name>
    <dbReference type="NCBI Taxonomy" id="34286"/>
    <lineage>
        <taxon>Eukaryota</taxon>
        <taxon>Viridiplantae</taxon>
        <taxon>Streptophyta</taxon>
        <taxon>Embryophyta</taxon>
        <taxon>Tracheophyta</taxon>
        <taxon>Spermatophyta</taxon>
        <taxon>Magnoliopsida</taxon>
        <taxon>eudicotyledons</taxon>
        <taxon>Gunneridae</taxon>
        <taxon>Pentapetalae</taxon>
        <taxon>rosids</taxon>
        <taxon>malvids</taxon>
        <taxon>Malvales</taxon>
        <taxon>Malvaceae</taxon>
        <taxon>Malvoideae</taxon>
        <taxon>Gossypium</taxon>
    </lineage>
</organism>
<keyword evidence="10 13" id="KW-0863">Zinc-finger</keyword>
<evidence type="ECO:0000256" key="4">
    <source>
        <dbReference type="ARBA" id="ARBA00004906"/>
    </source>
</evidence>
<evidence type="ECO:0000256" key="7">
    <source>
        <dbReference type="ARBA" id="ARBA00022679"/>
    </source>
</evidence>
<comment type="similarity">
    <text evidence="5">Belongs to the RBR family. Ariadne subfamily.</text>
</comment>
<evidence type="ECO:0000256" key="8">
    <source>
        <dbReference type="ARBA" id="ARBA00022723"/>
    </source>
</evidence>
<accession>A0A7J8VZN4</accession>
<keyword evidence="11" id="KW-0833">Ubl conjugation pathway</keyword>
<evidence type="ECO:0000256" key="11">
    <source>
        <dbReference type="ARBA" id="ARBA00022786"/>
    </source>
</evidence>
<reference evidence="17 18" key="1">
    <citation type="journal article" date="2019" name="Genome Biol. Evol.">
        <title>Insights into the evolution of the New World diploid cottons (Gossypium, subgenus Houzingenia) based on genome sequencing.</title>
        <authorList>
            <person name="Grover C.E."/>
            <person name="Arick M.A. 2nd"/>
            <person name="Thrash A."/>
            <person name="Conover J.L."/>
            <person name="Sanders W.S."/>
            <person name="Peterson D.G."/>
            <person name="Frelichowski J.E."/>
            <person name="Scheffler J.A."/>
            <person name="Scheffler B.E."/>
            <person name="Wendel J.F."/>
        </authorList>
    </citation>
    <scope>NUCLEOTIDE SEQUENCE [LARGE SCALE GENOMIC DNA]</scope>
    <source>
        <strain evidence="17">57</strain>
        <tissue evidence="17">Leaf</tissue>
    </source>
</reference>
<keyword evidence="8" id="KW-0479">Metal-binding</keyword>
<evidence type="ECO:0000256" key="5">
    <source>
        <dbReference type="ARBA" id="ARBA00005884"/>
    </source>
</evidence>
<comment type="caution">
    <text evidence="17">The sequence shown here is derived from an EMBL/GenBank/DDBJ whole genome shotgun (WGS) entry which is preliminary data.</text>
</comment>
<comment type="pathway">
    <text evidence="4">Protein modification; protein ubiquitination.</text>
</comment>
<dbReference type="AlphaFoldDB" id="A0A7J8VZN4"/>
<evidence type="ECO:0000256" key="2">
    <source>
        <dbReference type="ARBA" id="ARBA00001947"/>
    </source>
</evidence>
<dbReference type="FunFam" id="3.30.40.10:FF:000019">
    <property type="entry name" value="RBR-type E3 ubiquitin transferase"/>
    <property type="match status" value="1"/>
</dbReference>
<evidence type="ECO:0000256" key="9">
    <source>
        <dbReference type="ARBA" id="ARBA00022737"/>
    </source>
</evidence>
<feature type="compositionally biased region" description="Acidic residues" evidence="14">
    <location>
        <begin position="1"/>
        <end position="20"/>
    </location>
</feature>
<dbReference type="GO" id="GO:0016567">
    <property type="term" value="P:protein ubiquitination"/>
    <property type="evidence" value="ECO:0007669"/>
    <property type="project" value="InterPro"/>
</dbReference>
<dbReference type="CDD" id="cd23141">
    <property type="entry name" value="RING-HC_ARI6-like"/>
    <property type="match status" value="1"/>
</dbReference>
<feature type="domain" description="RING-type" evidence="15">
    <location>
        <begin position="142"/>
        <end position="186"/>
    </location>
</feature>
<evidence type="ECO:0000256" key="13">
    <source>
        <dbReference type="PROSITE-ProRule" id="PRU00175"/>
    </source>
</evidence>
<feature type="region of interest" description="Disordered" evidence="14">
    <location>
        <begin position="1"/>
        <end position="43"/>
    </location>
</feature>
<dbReference type="PROSITE" id="PS51873">
    <property type="entry name" value="TRIAD"/>
    <property type="match status" value="1"/>
</dbReference>
<feature type="domain" description="RING-type" evidence="16">
    <location>
        <begin position="138"/>
        <end position="233"/>
    </location>
</feature>
<evidence type="ECO:0000313" key="18">
    <source>
        <dbReference type="Proteomes" id="UP000593573"/>
    </source>
</evidence>
<protein>
    <recommendedName>
        <fullName evidence="6">RBR-type E3 ubiquitin transferase</fullName>
        <ecNumber evidence="6">2.3.2.31</ecNumber>
    </recommendedName>
</protein>
<evidence type="ECO:0000256" key="14">
    <source>
        <dbReference type="SAM" id="MobiDB-lite"/>
    </source>
</evidence>
<evidence type="ECO:0000259" key="16">
    <source>
        <dbReference type="PROSITE" id="PS51873"/>
    </source>
</evidence>
<dbReference type="Proteomes" id="UP000593573">
    <property type="component" value="Unassembled WGS sequence"/>
</dbReference>
<dbReference type="InterPro" id="IPR001841">
    <property type="entry name" value="Znf_RING"/>
</dbReference>
<dbReference type="OrthoDB" id="10009520at2759"/>
<dbReference type="InterPro" id="IPR013083">
    <property type="entry name" value="Znf_RING/FYVE/PHD"/>
</dbReference>
<dbReference type="InterPro" id="IPR031127">
    <property type="entry name" value="E3_UB_ligase_RBR"/>
</dbReference>
<dbReference type="InterPro" id="IPR048962">
    <property type="entry name" value="ARIH1-like_UBL"/>
</dbReference>
<dbReference type="PANTHER" id="PTHR11685">
    <property type="entry name" value="RBR FAMILY RING FINGER AND IBR DOMAIN-CONTAINING"/>
    <property type="match status" value="1"/>
</dbReference>
<keyword evidence="12" id="KW-0862">Zinc</keyword>
<dbReference type="GO" id="GO:0008270">
    <property type="term" value="F:zinc ion binding"/>
    <property type="evidence" value="ECO:0007669"/>
    <property type="project" value="UniProtKB-KW"/>
</dbReference>
<evidence type="ECO:0000259" key="15">
    <source>
        <dbReference type="PROSITE" id="PS50089"/>
    </source>
</evidence>
<dbReference type="Pfam" id="PF21235">
    <property type="entry name" value="UBA_ARI1"/>
    <property type="match status" value="1"/>
</dbReference>
<evidence type="ECO:0000256" key="12">
    <source>
        <dbReference type="ARBA" id="ARBA00022833"/>
    </source>
</evidence>